<feature type="coiled-coil region" evidence="8">
    <location>
        <begin position="527"/>
        <end position="561"/>
    </location>
</feature>
<evidence type="ECO:0000313" key="14">
    <source>
        <dbReference type="Proteomes" id="UP001240777"/>
    </source>
</evidence>
<dbReference type="EC" id="3.1.-.-" evidence="7"/>
<comment type="subunit">
    <text evidence="7">Homodimer. Binds to stalled ribosomes, contacting rRNA.</text>
</comment>
<dbReference type="GO" id="GO:0004519">
    <property type="term" value="F:endonuclease activity"/>
    <property type="evidence" value="ECO:0007669"/>
    <property type="project" value="UniProtKB-UniRule"/>
</dbReference>
<keyword evidence="1 7" id="KW-0699">rRNA-binding</keyword>
<evidence type="ECO:0000313" key="12">
    <source>
        <dbReference type="EMBL" id="MDP2538839.1"/>
    </source>
</evidence>
<keyword evidence="4 7" id="KW-0067">ATP-binding</keyword>
<dbReference type="InterPro" id="IPR002625">
    <property type="entry name" value="Smr_dom"/>
</dbReference>
<comment type="function">
    <text evidence="7">Endonuclease that is involved in the suppression of homologous recombination and thus may have a key role in the control of bacterial genetic diversity.</text>
</comment>
<dbReference type="InterPro" id="IPR027417">
    <property type="entry name" value="P-loop_NTPase"/>
</dbReference>
<evidence type="ECO:0000313" key="13">
    <source>
        <dbReference type="Proteomes" id="UP001177258"/>
    </source>
</evidence>
<comment type="similarity">
    <text evidence="7">Belongs to the DNA mismatch repair MutS family. MutS2 subfamily.</text>
</comment>
<reference evidence="11" key="2">
    <citation type="submission" date="2023-07" db="EMBL/GenBank/DDBJ databases">
        <authorList>
            <person name="Aydin F."/>
            <person name="Tarhane S."/>
            <person name="Saticioglu I.B."/>
            <person name="Karakaya E."/>
            <person name="Abay S."/>
            <person name="Guran O."/>
            <person name="Bozkurt E."/>
            <person name="Uzum N."/>
            <person name="Olgun K."/>
            <person name="Jablonski D."/>
        </authorList>
    </citation>
    <scope>NUCLEOTIDE SEQUENCE</scope>
    <source>
        <strain evidence="11">Faydin-H75</strain>
    </source>
</reference>
<keyword evidence="8" id="KW-0175">Coiled coil</keyword>
<protein>
    <recommendedName>
        <fullName evidence="7">Endonuclease MutS2</fullName>
        <ecNumber evidence="7">3.1.-.-</ecNumber>
    </recommendedName>
    <alternativeName>
        <fullName evidence="7">Ribosome-associated protein quality control-upstream factor</fullName>
        <shortName evidence="7">RQC-upstream factor</shortName>
        <shortName evidence="7">RqcU</shortName>
        <ecNumber evidence="7">3.6.4.-</ecNumber>
    </alternativeName>
</protein>
<dbReference type="SUPFAM" id="SSF160443">
    <property type="entry name" value="SMR domain-like"/>
    <property type="match status" value="1"/>
</dbReference>
<dbReference type="HAMAP" id="MF_00092">
    <property type="entry name" value="MutS2"/>
    <property type="match status" value="1"/>
</dbReference>
<dbReference type="PROSITE" id="PS50828">
    <property type="entry name" value="SMR"/>
    <property type="match status" value="1"/>
</dbReference>
<dbReference type="PANTHER" id="PTHR11361:SF14">
    <property type="entry name" value="DNA MISMATCH REPAIR PROTEIN MUTS, TYPE 2"/>
    <property type="match status" value="1"/>
</dbReference>
<dbReference type="SMART" id="SM00533">
    <property type="entry name" value="MUTSd"/>
    <property type="match status" value="1"/>
</dbReference>
<dbReference type="Gene3D" id="3.40.50.300">
    <property type="entry name" value="P-loop containing nucleotide triphosphate hydrolases"/>
    <property type="match status" value="1"/>
</dbReference>
<sequence>MQEKESYQYEEIVKKLDLEDFIRSFTSFFSRIKPIHLQGDKSSLVSFIKDLENIVFSPPPKTKKLDISILHLKKFGTLKLEEIFEFIKIIRYFSYLKSLSSITEDMFIYKYLQNINIPQEIKYLMEVFDCEAQIKSGIYDELDSLILSISRQKTQISKILGEILQSNKLVPYLVDRQIHYINGNETLLLKSGFNSAIKGIIISRSQSGFFYLLPSEIHNIHQKISEFEEKLQICLYNICKELSAILRKHILFLSFIDREFDKFDHLQARINFAKAYNLEFVTHKTTDKTIILKGFSHPALSHPKPIDIEFKNQLLMVTGVNAGGKTMLLKSILSSVFLAKHLLPMKINAYASRIPNFKNIFAIIADPQNSKNDISTFAGRMLHFSQILNTQDLIIGVDEIELGTDADEASSLYKVLLEHLLDKNAKIIITTHHKRLAALMASDSRIQMCAAIFDENAQVPTYGFLHGSIGKSYAFETAKRYGIPTNLIIEAKKIYGEDKEKLNELIEKSATLEIELSKKTSILDMKIEEYDKKKQEQQEIIETLKRQYAKQKFELDNIYNQALNEIKSAIKAKESSEMHRSMNNANKIIQAIRQTLPSEQFKNKKEFRPGDHIRYGVQDGIVLGKTGKNNEFLLVELDSGIKLKISPDKLKHISKAISNNQLPHKPRSVSKTKKQKIDFSIDKNTKNSVNVSLDLHGLRSEEAIEKLDKFLSDALIAGFDEVLIYHGIGTGKLSFSVKEFLSSHPKVISFCDAPIEMGGFGAKLVRL</sequence>
<dbReference type="SUPFAM" id="SSF48334">
    <property type="entry name" value="DNA repair protein MutS, domain III"/>
    <property type="match status" value="1"/>
</dbReference>
<dbReference type="InterPro" id="IPR007696">
    <property type="entry name" value="DNA_mismatch_repair_MutS_core"/>
</dbReference>
<comment type="caution">
    <text evidence="12">The sequence shown here is derived from an EMBL/GenBank/DDBJ whole genome shotgun (WGS) entry which is preliminary data.</text>
</comment>
<organism evidence="12 13">
    <name type="scientific">Helicobacter cappadocius</name>
    <dbReference type="NCBI Taxonomy" id="3063998"/>
    <lineage>
        <taxon>Bacteria</taxon>
        <taxon>Pseudomonadati</taxon>
        <taxon>Campylobacterota</taxon>
        <taxon>Epsilonproteobacteria</taxon>
        <taxon>Campylobacterales</taxon>
        <taxon>Helicobacteraceae</taxon>
        <taxon>Helicobacter</taxon>
    </lineage>
</organism>
<dbReference type="SMART" id="SM00534">
    <property type="entry name" value="MUTSac"/>
    <property type="match status" value="1"/>
</dbReference>
<gene>
    <name evidence="7" type="primary">mutS2</name>
    <name evidence="7" type="synonym">rqcU</name>
    <name evidence="11" type="ORF">Q5I04_02525</name>
    <name evidence="12" type="ORF">Q5I06_03455</name>
</gene>
<dbReference type="InterPro" id="IPR045076">
    <property type="entry name" value="MutS"/>
</dbReference>
<dbReference type="Proteomes" id="UP001177258">
    <property type="component" value="Unassembled WGS sequence"/>
</dbReference>
<keyword evidence="14" id="KW-1185">Reference proteome</keyword>
<dbReference type="SMART" id="SM00463">
    <property type="entry name" value="SMR"/>
    <property type="match status" value="1"/>
</dbReference>
<evidence type="ECO:0000256" key="7">
    <source>
        <dbReference type="HAMAP-Rule" id="MF_00092"/>
    </source>
</evidence>
<dbReference type="AlphaFoldDB" id="A0AA90PKJ9"/>
<evidence type="ECO:0000256" key="6">
    <source>
        <dbReference type="ARBA" id="ARBA00023125"/>
    </source>
</evidence>
<dbReference type="PANTHER" id="PTHR11361">
    <property type="entry name" value="DNA MISMATCH REPAIR PROTEIN MUTS FAMILY MEMBER"/>
    <property type="match status" value="1"/>
</dbReference>
<keyword evidence="6 7" id="KW-0238">DNA-binding</keyword>
<dbReference type="GO" id="GO:0006298">
    <property type="term" value="P:mismatch repair"/>
    <property type="evidence" value="ECO:0007669"/>
    <property type="project" value="InterPro"/>
</dbReference>
<dbReference type="EMBL" id="JAUYZK010000004">
    <property type="protein sequence ID" value="MDP2538839.1"/>
    <property type="molecule type" value="Genomic_DNA"/>
</dbReference>
<keyword evidence="7 12" id="KW-0255">Endonuclease</keyword>
<feature type="domain" description="Smr" evidence="10">
    <location>
        <begin position="693"/>
        <end position="767"/>
    </location>
</feature>
<evidence type="ECO:0000256" key="9">
    <source>
        <dbReference type="SAM" id="MobiDB-lite"/>
    </source>
</evidence>
<dbReference type="Proteomes" id="UP001240777">
    <property type="component" value="Unassembled WGS sequence"/>
</dbReference>
<dbReference type="SUPFAM" id="SSF52540">
    <property type="entry name" value="P-loop containing nucleoside triphosphate hydrolases"/>
    <property type="match status" value="1"/>
</dbReference>
<reference evidence="11 13" key="3">
    <citation type="journal article" date="2024" name="Syst. Appl. Microbiol.">
        <title>Helicobacter cappadocius sp. nov., from lizards: The first psychrotrophic Helicobacter species.</title>
        <authorList>
            <person name="Aydin F."/>
            <person name="Tarhane S."/>
            <person name="Karakaya E."/>
            <person name="Abay S."/>
            <person name="Kayman T."/>
            <person name="Guran O."/>
            <person name="Bozkurt E."/>
            <person name="Uzum N."/>
            <person name="Avci A."/>
            <person name="Olgun K."/>
            <person name="Jablonski D."/>
            <person name="Guran C."/>
            <person name="Burcin Saticioglu I."/>
        </authorList>
    </citation>
    <scope>NUCLEOTIDE SEQUENCE [LARGE SCALE GENOMIC DNA]</scope>
    <source>
        <strain evidence="11">Faydin-H75</strain>
        <strain evidence="13">faydin-H76</strain>
    </source>
</reference>
<dbReference type="GO" id="GO:0072344">
    <property type="term" value="P:rescue of stalled ribosome"/>
    <property type="evidence" value="ECO:0007669"/>
    <property type="project" value="UniProtKB-UniRule"/>
</dbReference>
<keyword evidence="7" id="KW-0540">Nuclease</keyword>
<dbReference type="Pfam" id="PF01713">
    <property type="entry name" value="Smr"/>
    <property type="match status" value="1"/>
</dbReference>
<accession>A0AA90PKJ9</accession>
<dbReference type="GO" id="GO:0016887">
    <property type="term" value="F:ATP hydrolysis activity"/>
    <property type="evidence" value="ECO:0007669"/>
    <property type="project" value="InterPro"/>
</dbReference>
<comment type="function">
    <text evidence="7">Acts as a ribosome collision sensor, splitting the ribosome into its 2 subunits. Detects stalled/collided 70S ribosomes which it binds and splits by an ATP-hydrolysis driven conformational change. Acts upstream of the ribosome quality control system (RQC), a ribosome-associated complex that mediates the extraction of incompletely synthesized nascent chains from stalled ribosomes and their subsequent degradation. Probably generates substrates for RQC.</text>
</comment>
<dbReference type="GO" id="GO:0140664">
    <property type="term" value="F:ATP-dependent DNA damage sensor activity"/>
    <property type="evidence" value="ECO:0007669"/>
    <property type="project" value="InterPro"/>
</dbReference>
<keyword evidence="3 7" id="KW-0378">Hydrolase</keyword>
<dbReference type="Gene3D" id="3.30.1370.110">
    <property type="match status" value="1"/>
</dbReference>
<dbReference type="EC" id="3.6.4.-" evidence="7"/>
<dbReference type="Pfam" id="PF00488">
    <property type="entry name" value="MutS_V"/>
    <property type="match status" value="1"/>
</dbReference>
<dbReference type="GO" id="GO:0045910">
    <property type="term" value="P:negative regulation of DNA recombination"/>
    <property type="evidence" value="ECO:0007669"/>
    <property type="project" value="InterPro"/>
</dbReference>
<dbReference type="InterPro" id="IPR036063">
    <property type="entry name" value="Smr_dom_sf"/>
</dbReference>
<reference evidence="12 14" key="1">
    <citation type="submission" date="2023-07" db="EMBL/GenBank/DDBJ databases">
        <title>Unpublished Manusciprt.</title>
        <authorList>
            <person name="Aydin F."/>
            <person name="Tarhane S."/>
            <person name="Saticioglu I.B."/>
            <person name="Karakaya E."/>
            <person name="Abay S."/>
            <person name="Guran O."/>
            <person name="Bozkurt E."/>
            <person name="Uzum N."/>
            <person name="Olgun K."/>
            <person name="Jablonski D."/>
        </authorList>
    </citation>
    <scope>NUCLEOTIDE SEQUENCE</scope>
    <source>
        <strain evidence="14">faydin-H75</strain>
        <strain evidence="12">Faydin-H76</strain>
    </source>
</reference>
<keyword evidence="5 7" id="KW-0694">RNA-binding</keyword>
<dbReference type="GO" id="GO:0019843">
    <property type="term" value="F:rRNA binding"/>
    <property type="evidence" value="ECO:0007669"/>
    <property type="project" value="UniProtKB-UniRule"/>
</dbReference>
<name>A0AA90PKJ9_9HELI</name>
<feature type="compositionally biased region" description="Basic residues" evidence="9">
    <location>
        <begin position="664"/>
        <end position="674"/>
    </location>
</feature>
<dbReference type="InterPro" id="IPR005747">
    <property type="entry name" value="MutS2"/>
</dbReference>
<dbReference type="InterPro" id="IPR000432">
    <property type="entry name" value="DNA_mismatch_repair_MutS_C"/>
</dbReference>
<evidence type="ECO:0000256" key="4">
    <source>
        <dbReference type="ARBA" id="ARBA00022840"/>
    </source>
</evidence>
<dbReference type="GO" id="GO:0030983">
    <property type="term" value="F:mismatched DNA binding"/>
    <property type="evidence" value="ECO:0007669"/>
    <property type="project" value="InterPro"/>
</dbReference>
<feature type="region of interest" description="Disordered" evidence="9">
    <location>
        <begin position="656"/>
        <end position="676"/>
    </location>
</feature>
<evidence type="ECO:0000256" key="2">
    <source>
        <dbReference type="ARBA" id="ARBA00022741"/>
    </source>
</evidence>
<feature type="binding site" evidence="7">
    <location>
        <begin position="319"/>
        <end position="326"/>
    </location>
    <ligand>
        <name>ATP</name>
        <dbReference type="ChEBI" id="CHEBI:30616"/>
    </ligand>
</feature>
<evidence type="ECO:0000256" key="3">
    <source>
        <dbReference type="ARBA" id="ARBA00022801"/>
    </source>
</evidence>
<dbReference type="PIRSF" id="PIRSF005814">
    <property type="entry name" value="MutS_YshD"/>
    <property type="match status" value="1"/>
</dbReference>
<keyword evidence="2 7" id="KW-0547">Nucleotide-binding</keyword>
<dbReference type="RefSeq" id="WP_305516642.1">
    <property type="nucleotide sequence ID" value="NZ_JAUPEV010000003.1"/>
</dbReference>
<dbReference type="EMBL" id="JAUPEV010000003">
    <property type="protein sequence ID" value="MDO7252796.1"/>
    <property type="molecule type" value="Genomic_DNA"/>
</dbReference>
<evidence type="ECO:0000256" key="8">
    <source>
        <dbReference type="SAM" id="Coils"/>
    </source>
</evidence>
<dbReference type="GO" id="GO:0043023">
    <property type="term" value="F:ribosomal large subunit binding"/>
    <property type="evidence" value="ECO:0007669"/>
    <property type="project" value="UniProtKB-UniRule"/>
</dbReference>
<dbReference type="NCBIfam" id="TIGR01069">
    <property type="entry name" value="mutS2"/>
    <property type="match status" value="1"/>
</dbReference>
<evidence type="ECO:0000259" key="10">
    <source>
        <dbReference type="PROSITE" id="PS50828"/>
    </source>
</evidence>
<evidence type="ECO:0000256" key="5">
    <source>
        <dbReference type="ARBA" id="ARBA00022884"/>
    </source>
</evidence>
<evidence type="ECO:0000256" key="1">
    <source>
        <dbReference type="ARBA" id="ARBA00022730"/>
    </source>
</evidence>
<proteinExistence type="inferred from homology"/>
<dbReference type="InterPro" id="IPR036187">
    <property type="entry name" value="DNA_mismatch_repair_MutS_sf"/>
</dbReference>
<evidence type="ECO:0000313" key="11">
    <source>
        <dbReference type="EMBL" id="MDO7252796.1"/>
    </source>
</evidence>
<dbReference type="GO" id="GO:0005524">
    <property type="term" value="F:ATP binding"/>
    <property type="evidence" value="ECO:0007669"/>
    <property type="project" value="UniProtKB-UniRule"/>
</dbReference>